<dbReference type="AlphaFoldDB" id="A0A3A1Y3G2"/>
<protein>
    <submittedName>
        <fullName evidence="5">GrxA family glutaredoxin</fullName>
    </submittedName>
</protein>
<evidence type="ECO:0000313" key="5">
    <source>
        <dbReference type="EMBL" id="RIY32773.1"/>
    </source>
</evidence>
<dbReference type="PRINTS" id="PR00160">
    <property type="entry name" value="GLUTAREDOXIN"/>
</dbReference>
<dbReference type="NCBIfam" id="NF008401">
    <property type="entry name" value="PRK11200.1"/>
    <property type="match status" value="1"/>
</dbReference>
<feature type="domain" description="Glutaredoxin" evidence="4">
    <location>
        <begin position="7"/>
        <end position="72"/>
    </location>
</feature>
<dbReference type="InterPro" id="IPR011767">
    <property type="entry name" value="GLR_AS"/>
</dbReference>
<proteinExistence type="inferred from homology"/>
<dbReference type="Gene3D" id="3.40.30.10">
    <property type="entry name" value="Glutaredoxin"/>
    <property type="match status" value="1"/>
</dbReference>
<dbReference type="InterPro" id="IPR002109">
    <property type="entry name" value="Glutaredoxin"/>
</dbReference>
<dbReference type="OrthoDB" id="9814618at2"/>
<dbReference type="GO" id="GO:0015038">
    <property type="term" value="F:glutathione disulfide oxidoreductase activity"/>
    <property type="evidence" value="ECO:0007669"/>
    <property type="project" value="TreeGrafter"/>
</dbReference>
<dbReference type="PANTHER" id="PTHR45694">
    <property type="entry name" value="GLUTAREDOXIN 2"/>
    <property type="match status" value="1"/>
</dbReference>
<evidence type="ECO:0000313" key="6">
    <source>
        <dbReference type="Proteomes" id="UP000266258"/>
    </source>
</evidence>
<comment type="caution">
    <text evidence="5">The sequence shown here is derived from an EMBL/GenBank/DDBJ whole genome shotgun (WGS) entry which is preliminary data.</text>
</comment>
<dbReference type="RefSeq" id="WP_119496878.1">
    <property type="nucleotide sequence ID" value="NZ_NRJH01000029.1"/>
</dbReference>
<dbReference type="PANTHER" id="PTHR45694:SF28">
    <property type="entry name" value="GLUTAREDOXIN 1"/>
    <property type="match status" value="1"/>
</dbReference>
<name>A0A3A1Y3G2_9GAMM</name>
<keyword evidence="6" id="KW-1185">Reference proteome</keyword>
<dbReference type="PROSITE" id="PS51354">
    <property type="entry name" value="GLUTAREDOXIN_2"/>
    <property type="match status" value="1"/>
</dbReference>
<organism evidence="5 6">
    <name type="scientific">Psittacicella melopsittaci</name>
    <dbReference type="NCBI Taxonomy" id="2028576"/>
    <lineage>
        <taxon>Bacteria</taxon>
        <taxon>Pseudomonadati</taxon>
        <taxon>Pseudomonadota</taxon>
        <taxon>Gammaproteobacteria</taxon>
        <taxon>Pasteurellales</taxon>
        <taxon>Psittacicellaceae</taxon>
        <taxon>Psittacicella</taxon>
    </lineage>
</organism>
<sequence length="90" mass="10112">MSKQYSIEIFGRESCPYCAVAKNLMEELKVQGLAQGVYHDMIVEGISKEDLTAKIGKEVRTVPQVFVNGKHIGGCDDFRAFLRNEGFNVR</sequence>
<dbReference type="GO" id="GO:0034599">
    <property type="term" value="P:cellular response to oxidative stress"/>
    <property type="evidence" value="ECO:0007669"/>
    <property type="project" value="TreeGrafter"/>
</dbReference>
<dbReference type="Pfam" id="PF00462">
    <property type="entry name" value="Glutaredoxin"/>
    <property type="match status" value="1"/>
</dbReference>
<dbReference type="InterPro" id="IPR014025">
    <property type="entry name" value="Glutaredoxin_subgr"/>
</dbReference>
<accession>A0A3A1Y3G2</accession>
<dbReference type="InterPro" id="IPR036249">
    <property type="entry name" value="Thioredoxin-like_sf"/>
</dbReference>
<keyword evidence="2" id="KW-1015">Disulfide bond</keyword>
<dbReference type="Proteomes" id="UP000266258">
    <property type="component" value="Unassembled WGS sequence"/>
</dbReference>
<dbReference type="SUPFAM" id="SSF52833">
    <property type="entry name" value="Thioredoxin-like"/>
    <property type="match status" value="1"/>
</dbReference>
<gene>
    <name evidence="5" type="ORF">CJP74_03490</name>
</gene>
<reference evidence="5 6" key="1">
    <citation type="submission" date="2017-08" db="EMBL/GenBank/DDBJ databases">
        <title>Reclassification of Bisgaard taxon 37 and 44.</title>
        <authorList>
            <person name="Christensen H."/>
        </authorList>
    </citation>
    <scope>NUCLEOTIDE SEQUENCE [LARGE SCALE GENOMIC DNA]</scope>
    <source>
        <strain evidence="5 6">B96_4</strain>
    </source>
</reference>
<evidence type="ECO:0000259" key="4">
    <source>
        <dbReference type="Pfam" id="PF00462"/>
    </source>
</evidence>
<evidence type="ECO:0000256" key="2">
    <source>
        <dbReference type="ARBA" id="ARBA00023157"/>
    </source>
</evidence>
<dbReference type="GO" id="GO:0005737">
    <property type="term" value="C:cytoplasm"/>
    <property type="evidence" value="ECO:0007669"/>
    <property type="project" value="TreeGrafter"/>
</dbReference>
<evidence type="ECO:0000256" key="3">
    <source>
        <dbReference type="ARBA" id="ARBA00023284"/>
    </source>
</evidence>
<dbReference type="PROSITE" id="PS00195">
    <property type="entry name" value="GLUTAREDOXIN_1"/>
    <property type="match status" value="1"/>
</dbReference>
<keyword evidence="3" id="KW-0676">Redox-active center</keyword>
<dbReference type="EMBL" id="NRJH01000029">
    <property type="protein sequence ID" value="RIY32773.1"/>
    <property type="molecule type" value="Genomic_DNA"/>
</dbReference>
<evidence type="ECO:0000256" key="1">
    <source>
        <dbReference type="ARBA" id="ARBA00007787"/>
    </source>
</evidence>
<comment type="similarity">
    <text evidence="1">Belongs to the glutaredoxin family.</text>
</comment>